<dbReference type="Gene3D" id="3.40.50.300">
    <property type="entry name" value="P-loop containing nucleotide triphosphate hydrolases"/>
    <property type="match status" value="1"/>
</dbReference>
<reference evidence="5" key="1">
    <citation type="submission" date="2006-10" db="EMBL/GenBank/DDBJ databases">
        <authorList>
            <person name="Amadeo P."/>
            <person name="Zhao Q."/>
            <person name="Wortman J."/>
            <person name="Fraser-Liggett C."/>
            <person name="Carlton J."/>
        </authorList>
    </citation>
    <scope>NUCLEOTIDE SEQUENCE</scope>
    <source>
        <strain evidence="5">G3</strain>
    </source>
</reference>
<dbReference type="GO" id="GO:0016192">
    <property type="term" value="P:vesicle-mediated transport"/>
    <property type="evidence" value="ECO:0000318"/>
    <property type="project" value="GO_Central"/>
</dbReference>
<dbReference type="KEGG" id="tva:4747578"/>
<dbReference type="OrthoDB" id="41266at2759"/>
<dbReference type="VEuPathDB" id="TrichDB:TVAGG3_0366850"/>
<evidence type="ECO:0000256" key="1">
    <source>
        <dbReference type="ARBA" id="ARBA00022741"/>
    </source>
</evidence>
<dbReference type="GO" id="GO:0046872">
    <property type="term" value="F:metal ion binding"/>
    <property type="evidence" value="ECO:0007669"/>
    <property type="project" value="UniProtKB-KW"/>
</dbReference>
<dbReference type="PANTHER" id="PTHR45697">
    <property type="entry name" value="ADP-RIBOSYLATION FACTOR-LIKE PROTEIN 2-RELATED"/>
    <property type="match status" value="1"/>
</dbReference>
<dbReference type="PROSITE" id="PS51417">
    <property type="entry name" value="ARF"/>
    <property type="match status" value="1"/>
</dbReference>
<dbReference type="SMART" id="SM00177">
    <property type="entry name" value="ARF"/>
    <property type="match status" value="1"/>
</dbReference>
<dbReference type="Proteomes" id="UP000001542">
    <property type="component" value="Unassembled WGS sequence"/>
</dbReference>
<dbReference type="InterPro" id="IPR044612">
    <property type="entry name" value="ARL2/3"/>
</dbReference>
<dbReference type="SUPFAM" id="SSF52540">
    <property type="entry name" value="P-loop containing nucleoside triphosphate hydrolases"/>
    <property type="match status" value="1"/>
</dbReference>
<dbReference type="RefSeq" id="XP_001302833.1">
    <property type="nucleotide sequence ID" value="XM_001302832.1"/>
</dbReference>
<dbReference type="InterPro" id="IPR006689">
    <property type="entry name" value="Small_GTPase_ARF/SAR"/>
</dbReference>
<dbReference type="Pfam" id="PF00025">
    <property type="entry name" value="Arf"/>
    <property type="match status" value="1"/>
</dbReference>
<evidence type="ECO:0000313" key="6">
    <source>
        <dbReference type="Proteomes" id="UP000001542"/>
    </source>
</evidence>
<keyword evidence="2 3" id="KW-0342">GTP-binding</keyword>
<reference evidence="5" key="2">
    <citation type="journal article" date="2007" name="Science">
        <title>Draft genome sequence of the sexually transmitted pathogen Trichomonas vaginalis.</title>
        <authorList>
            <person name="Carlton J.M."/>
            <person name="Hirt R.P."/>
            <person name="Silva J.C."/>
            <person name="Delcher A.L."/>
            <person name="Schatz M."/>
            <person name="Zhao Q."/>
            <person name="Wortman J.R."/>
            <person name="Bidwell S.L."/>
            <person name="Alsmark U.C.M."/>
            <person name="Besteiro S."/>
            <person name="Sicheritz-Ponten T."/>
            <person name="Noel C.J."/>
            <person name="Dacks J.B."/>
            <person name="Foster P.G."/>
            <person name="Simillion C."/>
            <person name="Van de Peer Y."/>
            <person name="Miranda-Saavedra D."/>
            <person name="Barton G.J."/>
            <person name="Westrop G.D."/>
            <person name="Mueller S."/>
            <person name="Dessi D."/>
            <person name="Fiori P.L."/>
            <person name="Ren Q."/>
            <person name="Paulsen I."/>
            <person name="Zhang H."/>
            <person name="Bastida-Corcuera F.D."/>
            <person name="Simoes-Barbosa A."/>
            <person name="Brown M.T."/>
            <person name="Hayes R.D."/>
            <person name="Mukherjee M."/>
            <person name="Okumura C.Y."/>
            <person name="Schneider R."/>
            <person name="Smith A.J."/>
            <person name="Vanacova S."/>
            <person name="Villalvazo M."/>
            <person name="Haas B.J."/>
            <person name="Pertea M."/>
            <person name="Feldblyum T.V."/>
            <person name="Utterback T.R."/>
            <person name="Shu C.L."/>
            <person name="Osoegawa K."/>
            <person name="de Jong P.J."/>
            <person name="Hrdy I."/>
            <person name="Horvathova L."/>
            <person name="Zubacova Z."/>
            <person name="Dolezal P."/>
            <person name="Malik S.B."/>
            <person name="Logsdon J.M. Jr."/>
            <person name="Henze K."/>
            <person name="Gupta A."/>
            <person name="Wang C.C."/>
            <person name="Dunne R.L."/>
            <person name="Upcroft J.A."/>
            <person name="Upcroft P."/>
            <person name="White O."/>
            <person name="Salzberg S.L."/>
            <person name="Tang P."/>
            <person name="Chiu C.-H."/>
            <person name="Lee Y.-S."/>
            <person name="Embley T.M."/>
            <person name="Coombs G.H."/>
            <person name="Mottram J.C."/>
            <person name="Tachezy J."/>
            <person name="Fraser-Liggett C.M."/>
            <person name="Johnson P.J."/>
        </authorList>
    </citation>
    <scope>NUCLEOTIDE SEQUENCE [LARGE SCALE GENOMIC DNA]</scope>
    <source>
        <strain evidence="5">G3</strain>
    </source>
</reference>
<dbReference type="InParanoid" id="A2FYW3"/>
<dbReference type="eggNOG" id="KOG0073">
    <property type="taxonomic scope" value="Eukaryota"/>
</dbReference>
<dbReference type="GO" id="GO:0006886">
    <property type="term" value="P:intracellular protein transport"/>
    <property type="evidence" value="ECO:0000318"/>
    <property type="project" value="GO_Central"/>
</dbReference>
<protein>
    <submittedName>
        <fullName evidence="5">Small GTP-binding protein, putative</fullName>
    </submittedName>
</protein>
<evidence type="ECO:0000313" key="5">
    <source>
        <dbReference type="EMBL" id="EAX89903.1"/>
    </source>
</evidence>
<keyword evidence="4" id="KW-0460">Magnesium</keyword>
<dbReference type="FunFam" id="3.40.50.300:FF:004144">
    <property type="entry name" value="ADP-ribosylation factor, putative"/>
    <property type="match status" value="1"/>
</dbReference>
<dbReference type="GO" id="GO:0005737">
    <property type="term" value="C:cytoplasm"/>
    <property type="evidence" value="ECO:0000318"/>
    <property type="project" value="GO_Central"/>
</dbReference>
<feature type="binding site" evidence="3">
    <location>
        <begin position="17"/>
        <end position="24"/>
    </location>
    <ligand>
        <name>GTP</name>
        <dbReference type="ChEBI" id="CHEBI:37565"/>
    </ligand>
</feature>
<sequence>MGCFNSTAQLPALAFLGLCDSGKSTIIAYIEHQVFRLTHPTLGVEISTAIFQDQRVEIWDVSGRDCSYWSKYYNSASGIVFVVDSSNEKDFNSFIDHAKQTLSNPIVQKLPVLIYVNRSQPDTLEKFKEELTEKLELKQSGITYQLMPCDPKTGKGVNEGFDWIMKKALLN</sequence>
<accession>A2FYW3</accession>
<dbReference type="SMART" id="SM00175">
    <property type="entry name" value="RAB"/>
    <property type="match status" value="1"/>
</dbReference>
<proteinExistence type="predicted"/>
<gene>
    <name evidence="5" type="ORF">TVAG_320310</name>
</gene>
<evidence type="ECO:0000256" key="3">
    <source>
        <dbReference type="PIRSR" id="PIRSR606689-1"/>
    </source>
</evidence>
<dbReference type="GO" id="GO:0003924">
    <property type="term" value="F:GTPase activity"/>
    <property type="evidence" value="ECO:0007669"/>
    <property type="project" value="InterPro"/>
</dbReference>
<dbReference type="VEuPathDB" id="TrichDB:TVAG_320310"/>
<dbReference type="GO" id="GO:0005525">
    <property type="term" value="F:GTP binding"/>
    <property type="evidence" value="ECO:0000318"/>
    <property type="project" value="GO_Central"/>
</dbReference>
<dbReference type="SMR" id="A2FYW3"/>
<dbReference type="GO" id="GO:0005886">
    <property type="term" value="C:plasma membrane"/>
    <property type="evidence" value="ECO:0000318"/>
    <property type="project" value="GO_Central"/>
</dbReference>
<feature type="binding site" evidence="4">
    <location>
        <position position="24"/>
    </location>
    <ligand>
        <name>Mg(2+)</name>
        <dbReference type="ChEBI" id="CHEBI:18420"/>
    </ligand>
</feature>
<feature type="binding site" evidence="4">
    <location>
        <position position="41"/>
    </location>
    <ligand>
        <name>Mg(2+)</name>
        <dbReference type="ChEBI" id="CHEBI:18420"/>
    </ligand>
</feature>
<keyword evidence="1 3" id="KW-0547">Nucleotide-binding</keyword>
<dbReference type="EMBL" id="DS114155">
    <property type="protein sequence ID" value="EAX89903.1"/>
    <property type="molecule type" value="Genomic_DNA"/>
</dbReference>
<feature type="binding site" evidence="3">
    <location>
        <position position="63"/>
    </location>
    <ligand>
        <name>GTP</name>
        <dbReference type="ChEBI" id="CHEBI:37565"/>
    </ligand>
</feature>
<name>A2FYW3_TRIV3</name>
<dbReference type="InterPro" id="IPR027417">
    <property type="entry name" value="P-loop_NTPase"/>
</dbReference>
<keyword evidence="4" id="KW-0479">Metal-binding</keyword>
<dbReference type="STRING" id="5722.A2FYW3"/>
<organism evidence="5 6">
    <name type="scientific">Trichomonas vaginalis (strain ATCC PRA-98 / G3)</name>
    <dbReference type="NCBI Taxonomy" id="412133"/>
    <lineage>
        <taxon>Eukaryota</taxon>
        <taxon>Metamonada</taxon>
        <taxon>Parabasalia</taxon>
        <taxon>Trichomonadida</taxon>
        <taxon>Trichomonadidae</taxon>
        <taxon>Trichomonas</taxon>
    </lineage>
</organism>
<evidence type="ECO:0000256" key="2">
    <source>
        <dbReference type="ARBA" id="ARBA00023134"/>
    </source>
</evidence>
<dbReference type="AlphaFoldDB" id="A2FYW3"/>
<keyword evidence="6" id="KW-1185">Reference proteome</keyword>
<evidence type="ECO:0000256" key="4">
    <source>
        <dbReference type="PIRSR" id="PIRSR606689-2"/>
    </source>
</evidence>